<comment type="caution">
    <text evidence="1">The sequence shown here is derived from an EMBL/GenBank/DDBJ whole genome shotgun (WGS) entry which is preliminary data.</text>
</comment>
<reference evidence="1" key="1">
    <citation type="journal article" date="2012" name="PLoS ONE">
        <title>Gene sets for utilization of primary and secondary nutrition supplies in the distal gut of endangered iberian lynx.</title>
        <authorList>
            <person name="Alcaide M."/>
            <person name="Messina E."/>
            <person name="Richter M."/>
            <person name="Bargiela R."/>
            <person name="Peplies J."/>
            <person name="Huws S.A."/>
            <person name="Newbold C.J."/>
            <person name="Golyshin P.N."/>
            <person name="Simon M.A."/>
            <person name="Lopez G."/>
            <person name="Yakimov M.M."/>
            <person name="Ferrer M."/>
        </authorList>
    </citation>
    <scope>NUCLEOTIDE SEQUENCE</scope>
</reference>
<gene>
    <name evidence="1" type="ORF">EVA_05252</name>
</gene>
<proteinExistence type="predicted"/>
<dbReference type="EMBL" id="AMCI01001103">
    <property type="protein sequence ID" value="EJX06639.1"/>
    <property type="molecule type" value="Genomic_DNA"/>
</dbReference>
<dbReference type="AlphaFoldDB" id="J9GHT2"/>
<sequence length="37" mass="4461">MGRKTLPMKEKRPKMGIFLPKSLPTWQTKKTTIFRKR</sequence>
<protein>
    <submittedName>
        <fullName evidence="1">Uncharacterized protein</fullName>
    </submittedName>
</protein>
<name>J9GHT2_9ZZZZ</name>
<evidence type="ECO:0000313" key="1">
    <source>
        <dbReference type="EMBL" id="EJX06639.1"/>
    </source>
</evidence>
<organism evidence="1">
    <name type="scientific">gut metagenome</name>
    <dbReference type="NCBI Taxonomy" id="749906"/>
    <lineage>
        <taxon>unclassified sequences</taxon>
        <taxon>metagenomes</taxon>
        <taxon>organismal metagenomes</taxon>
    </lineage>
</organism>
<accession>J9GHT2</accession>